<name>A0A8R1INT2_CAEJA</name>
<dbReference type="AlphaFoldDB" id="A0A8R1INT2"/>
<evidence type="ECO:0000313" key="2">
    <source>
        <dbReference type="Proteomes" id="UP000005237"/>
    </source>
</evidence>
<dbReference type="Proteomes" id="UP000005237">
    <property type="component" value="Unassembled WGS sequence"/>
</dbReference>
<dbReference type="EnsemblMetazoa" id="CJA40075.1">
    <property type="protein sequence ID" value="CJA40075.1"/>
    <property type="gene ID" value="WBGene00215923"/>
</dbReference>
<protein>
    <recommendedName>
        <fullName evidence="3">C6 domain-containing protein</fullName>
    </recommendedName>
</protein>
<sequence length="106" mass="11212">MYVDKNIDWPSGSSKLPTCDISTLSGSSLLQRVQCDVGQVNCIPEDGSRQTVEIAVIVDSESTILASGCGNANSAANALLCSTGNVWTYNGRSDFTVECRVSTTKC</sequence>
<organism evidence="1 2">
    <name type="scientific">Caenorhabditis japonica</name>
    <dbReference type="NCBI Taxonomy" id="281687"/>
    <lineage>
        <taxon>Eukaryota</taxon>
        <taxon>Metazoa</taxon>
        <taxon>Ecdysozoa</taxon>
        <taxon>Nematoda</taxon>
        <taxon>Chromadorea</taxon>
        <taxon>Rhabditida</taxon>
        <taxon>Rhabditina</taxon>
        <taxon>Rhabditomorpha</taxon>
        <taxon>Rhabditoidea</taxon>
        <taxon>Rhabditidae</taxon>
        <taxon>Peloderinae</taxon>
        <taxon>Caenorhabditis</taxon>
    </lineage>
</organism>
<evidence type="ECO:0000313" key="1">
    <source>
        <dbReference type="EnsemblMetazoa" id="CJA40075.1"/>
    </source>
</evidence>
<proteinExistence type="predicted"/>
<evidence type="ECO:0008006" key="3">
    <source>
        <dbReference type="Google" id="ProtNLM"/>
    </source>
</evidence>
<reference evidence="1" key="2">
    <citation type="submission" date="2022-06" db="UniProtKB">
        <authorList>
            <consortium name="EnsemblMetazoa"/>
        </authorList>
    </citation>
    <scope>IDENTIFICATION</scope>
    <source>
        <strain evidence="1">DF5081</strain>
    </source>
</reference>
<reference evidence="2" key="1">
    <citation type="submission" date="2010-08" db="EMBL/GenBank/DDBJ databases">
        <authorList>
            <consortium name="Caenorhabditis japonica Sequencing Consortium"/>
            <person name="Wilson R.K."/>
        </authorList>
    </citation>
    <scope>NUCLEOTIDE SEQUENCE [LARGE SCALE GENOMIC DNA]</scope>
    <source>
        <strain evidence="2">DF5081</strain>
    </source>
</reference>
<accession>A0A8R1INT2</accession>
<keyword evidence="2" id="KW-1185">Reference proteome</keyword>